<dbReference type="NCBIfam" id="TIGR04176">
    <property type="entry name" value="MarR_EPS"/>
    <property type="match status" value="1"/>
</dbReference>
<dbReference type="InterPro" id="IPR026433">
    <property type="entry name" value="MarR_EPS"/>
</dbReference>
<name>A0A147GRJ9_9BURK</name>
<comment type="caution">
    <text evidence="1">The sequence shown here is derived from an EMBL/GenBank/DDBJ whole genome shotgun (WGS) entry which is preliminary data.</text>
</comment>
<dbReference type="InterPro" id="IPR036388">
    <property type="entry name" value="WH-like_DNA-bd_sf"/>
</dbReference>
<gene>
    <name evidence="1" type="ORF">NS331_14790</name>
</gene>
<protein>
    <recommendedName>
        <fullName evidence="3">MarR family EPS-associated transcriptional regulator</fullName>
    </recommendedName>
</protein>
<evidence type="ECO:0008006" key="3">
    <source>
        <dbReference type="Google" id="ProtNLM"/>
    </source>
</evidence>
<reference evidence="1 2" key="1">
    <citation type="journal article" date="2016" name="Front. Microbiol.">
        <title>Genomic Resource of Rice Seed Associated Bacteria.</title>
        <authorList>
            <person name="Midha S."/>
            <person name="Bansal K."/>
            <person name="Sharma S."/>
            <person name="Kumar N."/>
            <person name="Patil P.P."/>
            <person name="Chaudhry V."/>
            <person name="Patil P.B."/>
        </authorList>
    </citation>
    <scope>NUCLEOTIDE SEQUENCE [LARGE SCALE GENOMIC DNA]</scope>
    <source>
        <strain evidence="1 2">NS331</strain>
    </source>
</reference>
<proteinExistence type="predicted"/>
<dbReference type="AlphaFoldDB" id="A0A147GRJ9"/>
<accession>A0A147GRJ9</accession>
<dbReference type="Proteomes" id="UP000072741">
    <property type="component" value="Unassembled WGS sequence"/>
</dbReference>
<dbReference type="InterPro" id="IPR036390">
    <property type="entry name" value="WH_DNA-bd_sf"/>
</dbReference>
<sequence>MTPEEQASFRLLRAVQQHPEYSQRELAQAVGLSLGRTNYVLRALIEKGWVKIDRFMQSTEKVNKTAYILTPTGLHHRLMLTRNYINRKKQEYAALESELAVLLAEEGEGARSKPVTGFGGPTQQ</sequence>
<evidence type="ECO:0000313" key="1">
    <source>
        <dbReference type="EMBL" id="KTT19294.1"/>
    </source>
</evidence>
<dbReference type="Gene3D" id="1.10.10.10">
    <property type="entry name" value="Winged helix-like DNA-binding domain superfamily/Winged helix DNA-binding domain"/>
    <property type="match status" value="1"/>
</dbReference>
<dbReference type="RefSeq" id="WP_058642739.1">
    <property type="nucleotide sequence ID" value="NZ_LDSL01000094.1"/>
</dbReference>
<dbReference type="EMBL" id="LDSL01000094">
    <property type="protein sequence ID" value="KTT19294.1"/>
    <property type="molecule type" value="Genomic_DNA"/>
</dbReference>
<evidence type="ECO:0000313" key="2">
    <source>
        <dbReference type="Proteomes" id="UP000072741"/>
    </source>
</evidence>
<dbReference type="Pfam" id="PF13412">
    <property type="entry name" value="HTH_24"/>
    <property type="match status" value="1"/>
</dbReference>
<dbReference type="SUPFAM" id="SSF46785">
    <property type="entry name" value="Winged helix' DNA-binding domain"/>
    <property type="match status" value="1"/>
</dbReference>
<keyword evidence="2" id="KW-1185">Reference proteome</keyword>
<organism evidence="1 2">
    <name type="scientific">Pseudacidovorax intermedius</name>
    <dbReference type="NCBI Taxonomy" id="433924"/>
    <lineage>
        <taxon>Bacteria</taxon>
        <taxon>Pseudomonadati</taxon>
        <taxon>Pseudomonadota</taxon>
        <taxon>Betaproteobacteria</taxon>
        <taxon>Burkholderiales</taxon>
        <taxon>Comamonadaceae</taxon>
        <taxon>Pseudacidovorax</taxon>
    </lineage>
</organism>
<dbReference type="OrthoDB" id="8537236at2"/>